<dbReference type="OrthoDB" id="128532at2759"/>
<dbReference type="GO" id="GO:0003964">
    <property type="term" value="F:RNA-directed DNA polymerase activity"/>
    <property type="evidence" value="ECO:0007669"/>
    <property type="project" value="UniProtKB-KW"/>
</dbReference>
<accession>A0A225W5Z7</accession>
<comment type="caution">
    <text evidence="1">The sequence shown here is derived from an EMBL/GenBank/DDBJ whole genome shotgun (WGS) entry which is preliminary data.</text>
</comment>
<protein>
    <submittedName>
        <fullName evidence="1">Reverse transcriptase</fullName>
    </submittedName>
</protein>
<keyword evidence="2" id="KW-1185">Reference proteome</keyword>
<evidence type="ECO:0000313" key="2">
    <source>
        <dbReference type="Proteomes" id="UP000198211"/>
    </source>
</evidence>
<dbReference type="Proteomes" id="UP000198211">
    <property type="component" value="Unassembled WGS sequence"/>
</dbReference>
<reference evidence="2" key="1">
    <citation type="submission" date="2017-03" db="EMBL/GenBank/DDBJ databases">
        <title>Phytopthora megakarya and P. palmivora, two closely related causual agents of cacao black pod achieved similar genome size and gene model numbers by different mechanisms.</title>
        <authorList>
            <person name="Ali S."/>
            <person name="Shao J."/>
            <person name="Larry D.J."/>
            <person name="Kronmiller B."/>
            <person name="Shen D."/>
            <person name="Strem M.D."/>
            <person name="Melnick R.L."/>
            <person name="Guiltinan M.J."/>
            <person name="Tyler B.M."/>
            <person name="Meinhardt L.W."/>
            <person name="Bailey B.A."/>
        </authorList>
    </citation>
    <scope>NUCLEOTIDE SEQUENCE [LARGE SCALE GENOMIC DNA]</scope>
    <source>
        <strain evidence="2">zdho120</strain>
    </source>
</reference>
<sequence length="90" mass="9806">MDVMSLTDLGDALKAGDLFEVVMIRPEEQLNSSSVVDDEVLGTKKARTRVADLRSSGRLDPFNSLLAEYGDVVSRTPPMGIPSDRGRRPS</sequence>
<keyword evidence="1" id="KW-0695">RNA-directed DNA polymerase</keyword>
<proteinExistence type="predicted"/>
<keyword evidence="1" id="KW-0808">Transferase</keyword>
<name>A0A225W5Z7_9STRA</name>
<dbReference type="EMBL" id="NBNE01001802">
    <property type="protein sequence ID" value="OWZ12589.1"/>
    <property type="molecule type" value="Genomic_DNA"/>
</dbReference>
<dbReference type="AlphaFoldDB" id="A0A225W5Z7"/>
<gene>
    <name evidence="1" type="ORF">PHMEG_00014212</name>
</gene>
<evidence type="ECO:0000313" key="1">
    <source>
        <dbReference type="EMBL" id="OWZ12589.1"/>
    </source>
</evidence>
<keyword evidence="1" id="KW-0548">Nucleotidyltransferase</keyword>
<organism evidence="1 2">
    <name type="scientific">Phytophthora megakarya</name>
    <dbReference type="NCBI Taxonomy" id="4795"/>
    <lineage>
        <taxon>Eukaryota</taxon>
        <taxon>Sar</taxon>
        <taxon>Stramenopiles</taxon>
        <taxon>Oomycota</taxon>
        <taxon>Peronosporomycetes</taxon>
        <taxon>Peronosporales</taxon>
        <taxon>Peronosporaceae</taxon>
        <taxon>Phytophthora</taxon>
    </lineage>
</organism>